<protein>
    <recommendedName>
        <fullName evidence="4">Lipid A core - O-antigen ligase and related enzymes</fullName>
    </recommendedName>
</protein>
<accession>A0A4U9TRY3</accession>
<name>A0A4U9TRY3_SERFO</name>
<feature type="transmembrane region" description="Helical" evidence="1">
    <location>
        <begin position="35"/>
        <end position="52"/>
    </location>
</feature>
<organism evidence="3">
    <name type="scientific">Serratia fonticola</name>
    <dbReference type="NCBI Taxonomy" id="47917"/>
    <lineage>
        <taxon>Bacteria</taxon>
        <taxon>Pseudomonadati</taxon>
        <taxon>Pseudomonadota</taxon>
        <taxon>Gammaproteobacteria</taxon>
        <taxon>Enterobacterales</taxon>
        <taxon>Yersiniaceae</taxon>
        <taxon>Serratia</taxon>
    </lineage>
</organism>
<feature type="transmembrane region" description="Helical" evidence="1">
    <location>
        <begin position="59"/>
        <end position="80"/>
    </location>
</feature>
<proteinExistence type="predicted"/>
<evidence type="ECO:0000256" key="1">
    <source>
        <dbReference type="SAM" id="Phobius"/>
    </source>
</evidence>
<dbReference type="AlphaFoldDB" id="A0A4U9TRY3"/>
<feature type="chain" id="PRO_5020218107" description="Lipid A core - O-antigen ligase and related enzymes" evidence="2">
    <location>
        <begin position="22"/>
        <end position="118"/>
    </location>
</feature>
<reference evidence="3" key="1">
    <citation type="submission" date="2019-05" db="EMBL/GenBank/DDBJ databases">
        <authorList>
            <consortium name="Pathogen Informatics"/>
        </authorList>
    </citation>
    <scope>NUCLEOTIDE SEQUENCE [LARGE SCALE GENOMIC DNA]</scope>
    <source>
        <strain evidence="3">NCTC12965</strain>
    </source>
</reference>
<feature type="signal peptide" evidence="2">
    <location>
        <begin position="1"/>
        <end position="21"/>
    </location>
</feature>
<dbReference type="EMBL" id="CABEEZ010000019">
    <property type="protein sequence ID" value="VTR18954.1"/>
    <property type="molecule type" value="Genomic_DNA"/>
</dbReference>
<keyword evidence="2" id="KW-0732">Signal</keyword>
<gene>
    <name evidence="3" type="ORF">NCTC12965_00684</name>
</gene>
<keyword evidence="1" id="KW-0472">Membrane</keyword>
<keyword evidence="1" id="KW-0812">Transmembrane</keyword>
<sequence length="118" mass="13052">MLRKIKAINAMTLAFILAAMAVSTSLTDSTLNRNAFYLATLIAAITLLISRPRNIPREVILIASGIFVIGLSQALWLWRFPSFGPLEADEEYLTTALRLISGSVLIFRHGFPTQQLGF</sequence>
<evidence type="ECO:0008006" key="4">
    <source>
        <dbReference type="Google" id="ProtNLM"/>
    </source>
</evidence>
<evidence type="ECO:0000256" key="2">
    <source>
        <dbReference type="SAM" id="SignalP"/>
    </source>
</evidence>
<keyword evidence="1" id="KW-1133">Transmembrane helix</keyword>
<evidence type="ECO:0000313" key="3">
    <source>
        <dbReference type="EMBL" id="VTR18954.1"/>
    </source>
</evidence>